<keyword evidence="4" id="KW-1185">Reference proteome</keyword>
<gene>
    <name evidence="3" type="ORF">ElyMa_005708600</name>
</gene>
<feature type="transmembrane region" description="Helical" evidence="2">
    <location>
        <begin position="6"/>
        <end position="22"/>
    </location>
</feature>
<evidence type="ECO:0000256" key="2">
    <source>
        <dbReference type="SAM" id="Phobius"/>
    </source>
</evidence>
<keyword evidence="2" id="KW-0472">Membrane</keyword>
<dbReference type="Proteomes" id="UP000762676">
    <property type="component" value="Unassembled WGS sequence"/>
</dbReference>
<evidence type="ECO:0000256" key="1">
    <source>
        <dbReference type="SAM" id="MobiDB-lite"/>
    </source>
</evidence>
<evidence type="ECO:0000313" key="3">
    <source>
        <dbReference type="EMBL" id="GFR72551.1"/>
    </source>
</evidence>
<comment type="caution">
    <text evidence="3">The sequence shown here is derived from an EMBL/GenBank/DDBJ whole genome shotgun (WGS) entry which is preliminary data.</text>
</comment>
<sequence length="90" mass="9718">MEVTQILVSYLCIFSVLLRVAVLDRLGAKTVICRIPLQVKPQPPVYSAITPRHGGHSKPSDGGDKSEARPAQRDGISTPPADVRSASQRL</sequence>
<protein>
    <recommendedName>
        <fullName evidence="5">Secreted protein</fullName>
    </recommendedName>
</protein>
<accession>A0AAV4FI10</accession>
<feature type="compositionally biased region" description="Basic and acidic residues" evidence="1">
    <location>
        <begin position="58"/>
        <end position="72"/>
    </location>
</feature>
<evidence type="ECO:0000313" key="4">
    <source>
        <dbReference type="Proteomes" id="UP000762676"/>
    </source>
</evidence>
<dbReference type="EMBL" id="BMAT01011421">
    <property type="protein sequence ID" value="GFR72551.1"/>
    <property type="molecule type" value="Genomic_DNA"/>
</dbReference>
<organism evidence="3 4">
    <name type="scientific">Elysia marginata</name>
    <dbReference type="NCBI Taxonomy" id="1093978"/>
    <lineage>
        <taxon>Eukaryota</taxon>
        <taxon>Metazoa</taxon>
        <taxon>Spiralia</taxon>
        <taxon>Lophotrochozoa</taxon>
        <taxon>Mollusca</taxon>
        <taxon>Gastropoda</taxon>
        <taxon>Heterobranchia</taxon>
        <taxon>Euthyneura</taxon>
        <taxon>Panpulmonata</taxon>
        <taxon>Sacoglossa</taxon>
        <taxon>Placobranchoidea</taxon>
        <taxon>Plakobranchidae</taxon>
        <taxon>Elysia</taxon>
    </lineage>
</organism>
<keyword evidence="2" id="KW-1133">Transmembrane helix</keyword>
<keyword evidence="2" id="KW-0812">Transmembrane</keyword>
<feature type="region of interest" description="Disordered" evidence="1">
    <location>
        <begin position="43"/>
        <end position="90"/>
    </location>
</feature>
<proteinExistence type="predicted"/>
<reference evidence="3 4" key="1">
    <citation type="journal article" date="2021" name="Elife">
        <title>Chloroplast acquisition without the gene transfer in kleptoplastic sea slugs, Plakobranchus ocellatus.</title>
        <authorList>
            <person name="Maeda T."/>
            <person name="Takahashi S."/>
            <person name="Yoshida T."/>
            <person name="Shimamura S."/>
            <person name="Takaki Y."/>
            <person name="Nagai Y."/>
            <person name="Toyoda A."/>
            <person name="Suzuki Y."/>
            <person name="Arimoto A."/>
            <person name="Ishii H."/>
            <person name="Satoh N."/>
            <person name="Nishiyama T."/>
            <person name="Hasebe M."/>
            <person name="Maruyama T."/>
            <person name="Minagawa J."/>
            <person name="Obokata J."/>
            <person name="Shigenobu S."/>
        </authorList>
    </citation>
    <scope>NUCLEOTIDE SEQUENCE [LARGE SCALE GENOMIC DNA]</scope>
</reference>
<dbReference type="AlphaFoldDB" id="A0AAV4FI10"/>
<name>A0AAV4FI10_9GAST</name>
<evidence type="ECO:0008006" key="5">
    <source>
        <dbReference type="Google" id="ProtNLM"/>
    </source>
</evidence>